<dbReference type="AlphaFoldDB" id="A0A8S0WCT1"/>
<organism evidence="1 2">
    <name type="scientific">Candidatus Methylobacter favarea</name>
    <dbReference type="NCBI Taxonomy" id="2707345"/>
    <lineage>
        <taxon>Bacteria</taxon>
        <taxon>Pseudomonadati</taxon>
        <taxon>Pseudomonadota</taxon>
        <taxon>Gammaproteobacteria</taxon>
        <taxon>Methylococcales</taxon>
        <taxon>Methylococcaceae</taxon>
        <taxon>Methylobacter</taxon>
    </lineage>
</organism>
<dbReference type="Proteomes" id="UP000494216">
    <property type="component" value="Unassembled WGS sequence"/>
</dbReference>
<proteinExistence type="predicted"/>
<name>A0A8S0WCT1_9GAMM</name>
<comment type="caution">
    <text evidence="1">The sequence shown here is derived from an EMBL/GenBank/DDBJ whole genome shotgun (WGS) entry which is preliminary data.</text>
</comment>
<protein>
    <submittedName>
        <fullName evidence="1">Uncharacterized protein</fullName>
    </submittedName>
</protein>
<evidence type="ECO:0000313" key="2">
    <source>
        <dbReference type="Proteomes" id="UP000494216"/>
    </source>
</evidence>
<keyword evidence="2" id="KW-1185">Reference proteome</keyword>
<reference evidence="1 2" key="1">
    <citation type="submission" date="2020-02" db="EMBL/GenBank/DDBJ databases">
        <authorList>
            <person name="Hogendoorn C."/>
        </authorList>
    </citation>
    <scope>NUCLEOTIDE SEQUENCE [LARGE SCALE GENOMIC DNA]</scope>
    <source>
        <strain evidence="1">METHB21</strain>
    </source>
</reference>
<dbReference type="EMBL" id="CADCXN010000113">
    <property type="protein sequence ID" value="CAA9892735.1"/>
    <property type="molecule type" value="Genomic_DNA"/>
</dbReference>
<evidence type="ECO:0000313" key="1">
    <source>
        <dbReference type="EMBL" id="CAA9892735.1"/>
    </source>
</evidence>
<accession>A0A8S0WCT1</accession>
<sequence>MRLPSYFYSNNSICKNLESQVISDRAANNRLLLLGPNFINYRQSDLRTVQGEY</sequence>
<gene>
    <name evidence="1" type="ORF">METHB2_80052</name>
</gene>